<dbReference type="Proteomes" id="UP000229847">
    <property type="component" value="Unassembled WGS sequence"/>
</dbReference>
<sequence length="73" mass="8018">MVSGGRFANTDKSRLFAEFFSNIAVAWFAGGVIGVFIGNVRTPREIVFSLSWGILFSSMFLLAGAKILERSKQ</sequence>
<keyword evidence="1" id="KW-1133">Transmembrane helix</keyword>
<dbReference type="EMBL" id="PCSW01000096">
    <property type="protein sequence ID" value="PIP57428.1"/>
    <property type="molecule type" value="Genomic_DNA"/>
</dbReference>
<reference evidence="2 3" key="1">
    <citation type="submission" date="2017-09" db="EMBL/GenBank/DDBJ databases">
        <title>Depth-based differentiation of microbial function through sediment-hosted aquifers and enrichment of novel symbionts in the deep terrestrial subsurface.</title>
        <authorList>
            <person name="Probst A.J."/>
            <person name="Ladd B."/>
            <person name="Jarett J.K."/>
            <person name="Geller-Mcgrath D.E."/>
            <person name="Sieber C.M."/>
            <person name="Emerson J.B."/>
            <person name="Anantharaman K."/>
            <person name="Thomas B.C."/>
            <person name="Malmstrom R."/>
            <person name="Stieglmeier M."/>
            <person name="Klingl A."/>
            <person name="Woyke T."/>
            <person name="Ryan C.M."/>
            <person name="Banfield J.F."/>
        </authorList>
    </citation>
    <scope>NUCLEOTIDE SEQUENCE [LARGE SCALE GENOMIC DNA]</scope>
    <source>
        <strain evidence="2">CG22_combo_CG10-13_8_21_14_all_39_10</strain>
    </source>
</reference>
<comment type="caution">
    <text evidence="2">The sequence shown here is derived from an EMBL/GenBank/DDBJ whole genome shotgun (WGS) entry which is preliminary data.</text>
</comment>
<evidence type="ECO:0000313" key="2">
    <source>
        <dbReference type="EMBL" id="PIP57428.1"/>
    </source>
</evidence>
<keyword evidence="1" id="KW-0472">Membrane</keyword>
<organism evidence="2 3">
    <name type="scientific">Candidatus Woesebacteria bacterium CG22_combo_CG10-13_8_21_14_all_39_10</name>
    <dbReference type="NCBI Taxonomy" id="1975059"/>
    <lineage>
        <taxon>Bacteria</taxon>
        <taxon>Candidatus Woeseibacteriota</taxon>
    </lineage>
</organism>
<feature type="transmembrane region" description="Helical" evidence="1">
    <location>
        <begin position="20"/>
        <end position="40"/>
    </location>
</feature>
<protein>
    <submittedName>
        <fullName evidence="2">Uncharacterized protein</fullName>
    </submittedName>
</protein>
<evidence type="ECO:0000313" key="3">
    <source>
        <dbReference type="Proteomes" id="UP000229847"/>
    </source>
</evidence>
<dbReference type="AlphaFoldDB" id="A0A2H0BK89"/>
<gene>
    <name evidence="2" type="ORF">COX03_03135</name>
</gene>
<feature type="transmembrane region" description="Helical" evidence="1">
    <location>
        <begin position="46"/>
        <end position="68"/>
    </location>
</feature>
<keyword evidence="1" id="KW-0812">Transmembrane</keyword>
<accession>A0A2H0BK89</accession>
<evidence type="ECO:0000256" key="1">
    <source>
        <dbReference type="SAM" id="Phobius"/>
    </source>
</evidence>
<proteinExistence type="predicted"/>
<name>A0A2H0BK89_9BACT</name>